<dbReference type="PROSITE" id="PS50071">
    <property type="entry name" value="HOMEOBOX_2"/>
    <property type="match status" value="1"/>
</dbReference>
<dbReference type="SUPFAM" id="SSF46689">
    <property type="entry name" value="Homeodomain-like"/>
    <property type="match status" value="1"/>
</dbReference>
<dbReference type="GO" id="GO:0005634">
    <property type="term" value="C:nucleus"/>
    <property type="evidence" value="ECO:0007669"/>
    <property type="project" value="UniProtKB-SubCell"/>
</dbReference>
<dbReference type="OrthoDB" id="5015991at2759"/>
<sequence>MCFYDQYQFECGDIKFGYFRRRCKRVHPPGTSCGSKTANEVFHLQKKCSLCDKIATNRYGQQQEWDRIDGLESKDQVDDIAVQHSIGIINQLQNEILTLELERRERRFTVPDDDLEKNGNANPGTAVEKANLVATRIARKQNKSSPSPPPDKLTKDIEGDPCPQKAPPSATRVNNVPQLGNGEAHSLSLIDHKRLKNIEISLAETSGGNLTKNTRDILEHWFKEHLKYPYPSVHDKKQLCSRTGLSATQIDCWLLKSKQRTVLAKLQSTSANDSRTSEEAQQTQFPLILAADGQTSRTFSGTQLQALMMRYHVLDTIALMNPDVIKSRTDSICTEPPTRSLADSMASIHTTTPRPWLGIRRMIRECHTSVLHAILNVLSDALLRTNDILYTESSKYALTDGERKLLEAPFYDCIKARRFVVVLLRDDIRAFIAGFALPNAYVTLTKTPQNFNVVPCGFIGRIESKTCPAETQGSRAHCAVRVARACTFFPLDIFGELVQNKIRSISSYCPREFVNV</sequence>
<comment type="caution">
    <text evidence="7">The sequence shown here is derived from an EMBL/GenBank/DDBJ whole genome shotgun (WGS) entry which is preliminary data.</text>
</comment>
<evidence type="ECO:0000313" key="7">
    <source>
        <dbReference type="EMBL" id="CAF9914004.1"/>
    </source>
</evidence>
<dbReference type="Pfam" id="PF05920">
    <property type="entry name" value="Homeobox_KN"/>
    <property type="match status" value="1"/>
</dbReference>
<evidence type="ECO:0000256" key="1">
    <source>
        <dbReference type="ARBA" id="ARBA00023125"/>
    </source>
</evidence>
<comment type="subcellular location">
    <subcellularLocation>
        <location evidence="4">Nucleus</location>
    </subcellularLocation>
</comment>
<dbReference type="InterPro" id="IPR008422">
    <property type="entry name" value="KN_HD"/>
</dbReference>
<organism evidence="7 8">
    <name type="scientific">Alectoria fallacina</name>
    <dbReference type="NCBI Taxonomy" id="1903189"/>
    <lineage>
        <taxon>Eukaryota</taxon>
        <taxon>Fungi</taxon>
        <taxon>Dikarya</taxon>
        <taxon>Ascomycota</taxon>
        <taxon>Pezizomycotina</taxon>
        <taxon>Lecanoromycetes</taxon>
        <taxon>OSLEUM clade</taxon>
        <taxon>Lecanoromycetidae</taxon>
        <taxon>Lecanorales</taxon>
        <taxon>Lecanorineae</taxon>
        <taxon>Parmeliaceae</taxon>
        <taxon>Alectoria</taxon>
    </lineage>
</organism>
<protein>
    <recommendedName>
        <fullName evidence="6">Homeobox domain-containing protein</fullName>
    </recommendedName>
</protein>
<feature type="region of interest" description="Disordered" evidence="5">
    <location>
        <begin position="137"/>
        <end position="179"/>
    </location>
</feature>
<name>A0A8H3IHN0_9LECA</name>
<dbReference type="InterPro" id="IPR050224">
    <property type="entry name" value="TALE_homeobox"/>
</dbReference>
<reference evidence="7" key="1">
    <citation type="submission" date="2021-03" db="EMBL/GenBank/DDBJ databases">
        <authorList>
            <person name="Tagirdzhanova G."/>
        </authorList>
    </citation>
    <scope>NUCLEOTIDE SEQUENCE</scope>
</reference>
<keyword evidence="2 4" id="KW-0371">Homeobox</keyword>
<evidence type="ECO:0000256" key="2">
    <source>
        <dbReference type="ARBA" id="ARBA00023155"/>
    </source>
</evidence>
<dbReference type="SMART" id="SM00389">
    <property type="entry name" value="HOX"/>
    <property type="match status" value="1"/>
</dbReference>
<dbReference type="InterPro" id="IPR001356">
    <property type="entry name" value="HD"/>
</dbReference>
<dbReference type="Gene3D" id="1.10.10.60">
    <property type="entry name" value="Homeodomain-like"/>
    <property type="match status" value="1"/>
</dbReference>
<evidence type="ECO:0000259" key="6">
    <source>
        <dbReference type="PROSITE" id="PS50071"/>
    </source>
</evidence>
<feature type="domain" description="Homeobox" evidence="6">
    <location>
        <begin position="210"/>
        <end position="264"/>
    </location>
</feature>
<dbReference type="AlphaFoldDB" id="A0A8H3IHN0"/>
<keyword evidence="1 4" id="KW-0238">DNA-binding</keyword>
<dbReference type="EMBL" id="CAJPDR010000067">
    <property type="protein sequence ID" value="CAF9914004.1"/>
    <property type="molecule type" value="Genomic_DNA"/>
</dbReference>
<keyword evidence="8" id="KW-1185">Reference proteome</keyword>
<keyword evidence="3 4" id="KW-0539">Nucleus</keyword>
<evidence type="ECO:0000256" key="5">
    <source>
        <dbReference type="SAM" id="MobiDB-lite"/>
    </source>
</evidence>
<dbReference type="PANTHER" id="PTHR11850">
    <property type="entry name" value="HOMEOBOX PROTEIN TRANSCRIPTION FACTORS"/>
    <property type="match status" value="1"/>
</dbReference>
<evidence type="ECO:0000256" key="3">
    <source>
        <dbReference type="ARBA" id="ARBA00023242"/>
    </source>
</evidence>
<accession>A0A8H3IHN0</accession>
<dbReference type="InterPro" id="IPR009057">
    <property type="entry name" value="Homeodomain-like_sf"/>
</dbReference>
<evidence type="ECO:0000313" key="8">
    <source>
        <dbReference type="Proteomes" id="UP000664203"/>
    </source>
</evidence>
<gene>
    <name evidence="7" type="ORF">ALECFALPRED_009204</name>
</gene>
<dbReference type="GO" id="GO:0003677">
    <property type="term" value="F:DNA binding"/>
    <property type="evidence" value="ECO:0007669"/>
    <property type="project" value="UniProtKB-UniRule"/>
</dbReference>
<dbReference type="CDD" id="cd00086">
    <property type="entry name" value="homeodomain"/>
    <property type="match status" value="1"/>
</dbReference>
<proteinExistence type="predicted"/>
<feature type="DNA-binding region" description="Homeobox" evidence="4">
    <location>
        <begin position="212"/>
        <end position="265"/>
    </location>
</feature>
<evidence type="ECO:0000256" key="4">
    <source>
        <dbReference type="PROSITE-ProRule" id="PRU00108"/>
    </source>
</evidence>
<dbReference type="Proteomes" id="UP000664203">
    <property type="component" value="Unassembled WGS sequence"/>
</dbReference>
<dbReference type="GO" id="GO:0006355">
    <property type="term" value="P:regulation of DNA-templated transcription"/>
    <property type="evidence" value="ECO:0007669"/>
    <property type="project" value="InterPro"/>
</dbReference>